<dbReference type="HOGENOM" id="CLU_021555_4_1_1"/>
<dbReference type="InterPro" id="IPR045225">
    <property type="entry name" value="Uracil/uridine/allantoin_perm"/>
</dbReference>
<feature type="transmembrane region" description="Helical" evidence="6">
    <location>
        <begin position="148"/>
        <end position="164"/>
    </location>
</feature>
<dbReference type="FunFam" id="1.10.4160.10:FF:000001">
    <property type="entry name" value="Uracil permease, putative"/>
    <property type="match status" value="1"/>
</dbReference>
<dbReference type="InterPro" id="IPR001248">
    <property type="entry name" value="Pur-cyt_permease"/>
</dbReference>
<dbReference type="EMBL" id="KB932922">
    <property type="protein sequence ID" value="EOO02378.1"/>
    <property type="molecule type" value="Genomic_DNA"/>
</dbReference>
<evidence type="ECO:0000313" key="7">
    <source>
        <dbReference type="EMBL" id="EOO02378.1"/>
    </source>
</evidence>
<dbReference type="Gene3D" id="1.10.4160.10">
    <property type="entry name" value="Hydantoin permease"/>
    <property type="match status" value="1"/>
</dbReference>
<accession>R8BSM1</accession>
<dbReference type="GO" id="GO:0005886">
    <property type="term" value="C:plasma membrane"/>
    <property type="evidence" value="ECO:0007669"/>
    <property type="project" value="TreeGrafter"/>
</dbReference>
<name>R8BSM1_PHAM7</name>
<feature type="transmembrane region" description="Helical" evidence="6">
    <location>
        <begin position="490"/>
        <end position="508"/>
    </location>
</feature>
<dbReference type="eggNOG" id="KOG2466">
    <property type="taxonomic scope" value="Eukaryota"/>
</dbReference>
<keyword evidence="5 6" id="KW-0472">Membrane</keyword>
<feature type="transmembrane region" description="Helical" evidence="6">
    <location>
        <begin position="206"/>
        <end position="226"/>
    </location>
</feature>
<protein>
    <submittedName>
        <fullName evidence="7">Putative ncs1 allantoate transporter protein</fullName>
    </submittedName>
</protein>
<keyword evidence="4 6" id="KW-1133">Transmembrane helix</keyword>
<dbReference type="GO" id="GO:0015205">
    <property type="term" value="F:nucleobase transmembrane transporter activity"/>
    <property type="evidence" value="ECO:0007669"/>
    <property type="project" value="TreeGrafter"/>
</dbReference>
<dbReference type="Pfam" id="PF02133">
    <property type="entry name" value="Transp_cyt_pur"/>
    <property type="match status" value="1"/>
</dbReference>
<proteinExistence type="inferred from homology"/>
<dbReference type="PANTHER" id="PTHR30618">
    <property type="entry name" value="NCS1 FAMILY PURINE/PYRIMIDINE TRANSPORTER"/>
    <property type="match status" value="1"/>
</dbReference>
<feature type="transmembrane region" description="Helical" evidence="6">
    <location>
        <begin position="287"/>
        <end position="309"/>
    </location>
</feature>
<evidence type="ECO:0000256" key="6">
    <source>
        <dbReference type="SAM" id="Phobius"/>
    </source>
</evidence>
<evidence type="ECO:0000256" key="2">
    <source>
        <dbReference type="ARBA" id="ARBA00008974"/>
    </source>
</evidence>
<comment type="subcellular location">
    <subcellularLocation>
        <location evidence="1">Membrane</location>
        <topology evidence="1">Multi-pass membrane protein</topology>
    </subcellularLocation>
</comment>
<feature type="transmembrane region" description="Helical" evidence="6">
    <location>
        <begin position="449"/>
        <end position="470"/>
    </location>
</feature>
<keyword evidence="8" id="KW-1185">Reference proteome</keyword>
<dbReference type="OrthoDB" id="2018619at2759"/>
<evidence type="ECO:0000256" key="3">
    <source>
        <dbReference type="ARBA" id="ARBA00022692"/>
    </source>
</evidence>
<feature type="transmembrane region" description="Helical" evidence="6">
    <location>
        <begin position="399"/>
        <end position="424"/>
    </location>
</feature>
<keyword evidence="3 6" id="KW-0812">Transmembrane</keyword>
<feature type="transmembrane region" description="Helical" evidence="6">
    <location>
        <begin position="375"/>
        <end position="393"/>
    </location>
</feature>
<dbReference type="RefSeq" id="XP_007912909.1">
    <property type="nucleotide sequence ID" value="XM_007914718.1"/>
</dbReference>
<evidence type="ECO:0000256" key="1">
    <source>
        <dbReference type="ARBA" id="ARBA00004141"/>
    </source>
</evidence>
<dbReference type="GeneID" id="19322364"/>
<comment type="similarity">
    <text evidence="2">Belongs to the purine-cytosine permease (2.A.39) family.</text>
</comment>
<organism evidence="7 8">
    <name type="scientific">Phaeoacremonium minimum (strain UCR-PA7)</name>
    <name type="common">Esca disease fungus</name>
    <name type="synonym">Togninia minima</name>
    <dbReference type="NCBI Taxonomy" id="1286976"/>
    <lineage>
        <taxon>Eukaryota</taxon>
        <taxon>Fungi</taxon>
        <taxon>Dikarya</taxon>
        <taxon>Ascomycota</taxon>
        <taxon>Pezizomycotina</taxon>
        <taxon>Sordariomycetes</taxon>
        <taxon>Sordariomycetidae</taxon>
        <taxon>Togniniales</taxon>
        <taxon>Togniniaceae</taxon>
        <taxon>Phaeoacremonium</taxon>
    </lineage>
</organism>
<sequence>MKKFNKEGIRRKLTSVHAWELPKQTGALAPVYVWTNRDMDPTPIEDQTWNIWSIMAYWATDTINLGTWETASGILAVGLSWREAIPCMVVGTFCVAIPMVLNGAIGAKLHVPFSVITTSSFGYYLRYFCIVSRAILAMFWLGIQGASGAQCITIMLCALAPSYNRIPNHLPANAGITTQGMCSYFLFWIIQLPLLLIHPTKLRPIFVVKLVAAPVAAIATMGWCIHKAGGGGDIFKLRAEVGGSEYAWLWLKCMTSVTGSWATLACNIPDFTRYARSANGQFIQLPFLPIIFTVCGVLGIVTTSASKVFSGEYLWNPLDIIRLWLDNGSGGRCAAFFAALAWYVAQVGTNITANSISAANDLTVLFPRWVNIKRGCMIAAVIAGWVLVPWKILSSASTFLAFMGGYSVFLAPISGIMAADYWLIKKQHVDIPALYNPHGRYRFISGCNWRAAVAFLVPVGPLLPGLALSISGDTKVHISVGTQHLYTFNWLFGFVTSIILYTAFSLIFPAKKTVLTDTIWGLDEIAHYHYTATNIPLTANNKLLMHLPILPPPGWLETVAARYSSLKVHWEVAYIEGGIRDIQGVETLPPEVLEGVTMICVYPPTRPESVPNVRYVQLASAGYDR</sequence>
<evidence type="ECO:0000313" key="8">
    <source>
        <dbReference type="Proteomes" id="UP000014074"/>
    </source>
</evidence>
<dbReference type="Proteomes" id="UP000014074">
    <property type="component" value="Unassembled WGS sequence"/>
</dbReference>
<dbReference type="PANTHER" id="PTHR30618:SF0">
    <property type="entry name" value="PURINE-URACIL PERMEASE NCS1"/>
    <property type="match status" value="1"/>
</dbReference>
<dbReference type="CDD" id="cd11482">
    <property type="entry name" value="SLC-NCS1sbd_NRT1-like"/>
    <property type="match status" value="1"/>
</dbReference>
<feature type="transmembrane region" description="Helical" evidence="6">
    <location>
        <begin position="176"/>
        <end position="197"/>
    </location>
</feature>
<reference evidence="8" key="1">
    <citation type="journal article" date="2013" name="Genome Announc.">
        <title>Draft genome sequence of the ascomycete Phaeoacremonium aleophilum strain UCR-PA7, a causal agent of the esca disease complex in grapevines.</title>
        <authorList>
            <person name="Blanco-Ulate B."/>
            <person name="Rolshausen P."/>
            <person name="Cantu D."/>
        </authorList>
    </citation>
    <scope>NUCLEOTIDE SEQUENCE [LARGE SCALE GENOMIC DNA]</scope>
    <source>
        <strain evidence="8">UCR-PA7</strain>
    </source>
</reference>
<evidence type="ECO:0000256" key="4">
    <source>
        <dbReference type="ARBA" id="ARBA00022989"/>
    </source>
</evidence>
<feature type="transmembrane region" description="Helical" evidence="6">
    <location>
        <begin position="84"/>
        <end position="101"/>
    </location>
</feature>
<gene>
    <name evidence="7" type="ORF">UCRPA7_2143</name>
</gene>
<feature type="transmembrane region" description="Helical" evidence="6">
    <location>
        <begin position="246"/>
        <end position="266"/>
    </location>
</feature>
<dbReference type="AlphaFoldDB" id="R8BSM1"/>
<dbReference type="KEGG" id="tmn:UCRPA7_2143"/>
<evidence type="ECO:0000256" key="5">
    <source>
        <dbReference type="ARBA" id="ARBA00023136"/>
    </source>
</evidence>